<dbReference type="EMBL" id="JABDJR010000508">
    <property type="protein sequence ID" value="NNF07612.1"/>
    <property type="molecule type" value="Genomic_DNA"/>
</dbReference>
<sequence>MPGILPRFALTLGLSLTLLTGAVQGVFAPAATLAIDSEMLAGMSARSVGPAGMSGRIAVVEGVPSNPSIMYVGAATGGLWKSIDGGLTFDPIFDDQPVAAIGAVAAHPLYPDIVWVGTGEGNLRNSVSVGNGIYKSMDGGENWEYLGLPESERVHRILLHPTDSDVAYVAVPGKLWGDSTERGVFKTTDGGKTWNKILYVNEKTGCGDLIIDPSNPDRLIAAMYEFRRWPWSFHSGGPGSGLYRTLDGGKNWEEITPEDGLPKGDLGRCGLAYAPSNPKIVYAFVEAEKNQLMRSEDGGKTWSTRSTDRNIGNRPFYYADIRVDPKDSNRVYSLWSFVSVSNDGGKNWEMLIPWAKLHPDHHAMWIDPNNPNYIIEGNDGGVGISYDRGDTWRFVTNLPLAQFYHIAVDMDVPYNIYGGMQDNGSWRGPSSVWENGGIRNHHWEEVGFGDGFDTQPDPRDSMQGYAMSQEGYLSRWNLRTGERRAIRPAAAEGDSLRFNWNAGLAQDPFDASTIYFGSQYVHKSTNRGNDWSIISPDLTTNREDWQKQAESGGLTPDVTGAENFTSILTIAPSPLNRDVIWVGTDDGRIHVTRDGGRNWESLEDKVRGVPDHTWVPHIDPSHHDEGTAFVVFDDHRRSNMTPYVQRVENFGKRWTNLATSEIDGYCLVIEQDHVNPDLLFLGTEFGLYVSTSAGKSWMKWTHGVPTCSVMDLVVHPREHDLILGTHGRAAFVLDDIRPLRTISDATMAKKLHVFEIPDAMSYTVKQTGASRFPGATEFRGRNKPYGAMITFSLNDPDLPHPDEDIERDRKISKRAEKAAEKASGKKSSKKKGDKGGMGKPGRGGNAKPKVMVEIKDDQGEVIREFERNVTQGVNRIVWRLESDPFKRPPSRGQNPFGGGGRGPEVLPGTYEVTLKYGDAEETQNVKVLADPRTQVSRVDRQASWDARQRAGAVQELVAEAVKRMEDTKSDIDFVLNKIKQIERDEKEAAEAEEAEGGDPEESESDDDEGEDEGEGEDEDDPLKKLKKDGQSLKKTLANMDKRLRRDRNAKGIPGGSNIMGELGTAQWFLGSTDDRPSSSVMGYLEHAERMMQDFLVDYNKFYDEDVREFRQAAEAANFDLFPSKDALKLDR</sequence>
<feature type="compositionally biased region" description="Gly residues" evidence="2">
    <location>
        <begin position="835"/>
        <end position="844"/>
    </location>
</feature>
<dbReference type="InterPro" id="IPR036278">
    <property type="entry name" value="Sialidase_sf"/>
</dbReference>
<reference evidence="4 5" key="1">
    <citation type="submission" date="2020-03" db="EMBL/GenBank/DDBJ databases">
        <title>Metabolic flexibility allows generalist bacteria to become dominant in a frequently disturbed ecosystem.</title>
        <authorList>
            <person name="Chen Y.-J."/>
            <person name="Leung P.M."/>
            <person name="Bay S.K."/>
            <person name="Hugenholtz P."/>
            <person name="Kessler A.J."/>
            <person name="Shelley G."/>
            <person name="Waite D.W."/>
            <person name="Cook P.L."/>
            <person name="Greening C."/>
        </authorList>
    </citation>
    <scope>NUCLEOTIDE SEQUENCE [LARGE SCALE GENOMIC DNA]</scope>
    <source>
        <strain evidence="4">SS_bin_28</strain>
    </source>
</reference>
<comment type="caution">
    <text evidence="4">The sequence shown here is derived from an EMBL/GenBank/DDBJ whole genome shotgun (WGS) entry which is preliminary data.</text>
</comment>
<dbReference type="SUPFAM" id="SSF50939">
    <property type="entry name" value="Sialidases"/>
    <property type="match status" value="2"/>
</dbReference>
<evidence type="ECO:0000256" key="1">
    <source>
        <dbReference type="ARBA" id="ARBA00022737"/>
    </source>
</evidence>
<dbReference type="PANTHER" id="PTHR43739:SF5">
    <property type="entry name" value="EXO-ALPHA-SIALIDASE"/>
    <property type="match status" value="1"/>
</dbReference>
<dbReference type="InterPro" id="IPR015943">
    <property type="entry name" value="WD40/YVTN_repeat-like_dom_sf"/>
</dbReference>
<feature type="compositionally biased region" description="Basic and acidic residues" evidence="2">
    <location>
        <begin position="1039"/>
        <end position="1049"/>
    </location>
</feature>
<feature type="region of interest" description="Disordered" evidence="2">
    <location>
        <begin position="884"/>
        <end position="905"/>
    </location>
</feature>
<feature type="compositionally biased region" description="Basic and acidic residues" evidence="2">
    <location>
        <begin position="1021"/>
        <end position="1031"/>
    </location>
</feature>
<feature type="compositionally biased region" description="Acidic residues" evidence="2">
    <location>
        <begin position="990"/>
        <end position="1020"/>
    </location>
</feature>
<dbReference type="GO" id="GO:0010411">
    <property type="term" value="P:xyloglucan metabolic process"/>
    <property type="evidence" value="ECO:0007669"/>
    <property type="project" value="TreeGrafter"/>
</dbReference>
<evidence type="ECO:0000313" key="5">
    <source>
        <dbReference type="Proteomes" id="UP000547674"/>
    </source>
</evidence>
<dbReference type="AlphaFoldDB" id="A0A7Y2H3A0"/>
<feature type="region of interest" description="Disordered" evidence="2">
    <location>
        <begin position="812"/>
        <end position="851"/>
    </location>
</feature>
<feature type="domain" description="Sortilin N-terminal" evidence="3">
    <location>
        <begin position="133"/>
        <end position="256"/>
    </location>
</feature>
<keyword evidence="1" id="KW-0677">Repeat</keyword>
<evidence type="ECO:0000313" key="4">
    <source>
        <dbReference type="EMBL" id="NNF07612.1"/>
    </source>
</evidence>
<feature type="compositionally biased region" description="Basic and acidic residues" evidence="2">
    <location>
        <begin position="812"/>
        <end position="823"/>
    </location>
</feature>
<dbReference type="InterPro" id="IPR031778">
    <property type="entry name" value="Sortilin_N"/>
</dbReference>
<accession>A0A7Y2H3A0</accession>
<dbReference type="PANTHER" id="PTHR43739">
    <property type="entry name" value="XYLOGLUCANASE (EUROFUNG)"/>
    <property type="match status" value="1"/>
</dbReference>
<protein>
    <recommendedName>
        <fullName evidence="3">Sortilin N-terminal domain-containing protein</fullName>
    </recommendedName>
</protein>
<dbReference type="InterPro" id="IPR052025">
    <property type="entry name" value="Xyloglucanase_GH74"/>
</dbReference>
<dbReference type="Proteomes" id="UP000547674">
    <property type="component" value="Unassembled WGS sequence"/>
</dbReference>
<dbReference type="Gene3D" id="2.130.10.10">
    <property type="entry name" value="YVTN repeat-like/Quinoprotein amine dehydrogenase"/>
    <property type="match status" value="3"/>
</dbReference>
<proteinExistence type="predicted"/>
<dbReference type="Pfam" id="PF15902">
    <property type="entry name" value="Sortilin-Vps10"/>
    <property type="match status" value="1"/>
</dbReference>
<organism evidence="4 5">
    <name type="scientific">Eiseniibacteriota bacterium</name>
    <dbReference type="NCBI Taxonomy" id="2212470"/>
    <lineage>
        <taxon>Bacteria</taxon>
        <taxon>Candidatus Eiseniibacteriota</taxon>
    </lineage>
</organism>
<evidence type="ECO:0000256" key="2">
    <source>
        <dbReference type="SAM" id="MobiDB-lite"/>
    </source>
</evidence>
<dbReference type="CDD" id="cd15482">
    <property type="entry name" value="Sialidase_non-viral"/>
    <property type="match status" value="1"/>
</dbReference>
<gene>
    <name evidence="4" type="ORF">HKN21_12690</name>
</gene>
<evidence type="ECO:0000259" key="3">
    <source>
        <dbReference type="Pfam" id="PF15902"/>
    </source>
</evidence>
<name>A0A7Y2H3A0_UNCEI</name>
<feature type="region of interest" description="Disordered" evidence="2">
    <location>
        <begin position="982"/>
        <end position="1057"/>
    </location>
</feature>